<comment type="caution">
    <text evidence="1">The sequence shown here is derived from an EMBL/GenBank/DDBJ whole genome shotgun (WGS) entry which is preliminary data.</text>
</comment>
<dbReference type="Proteomes" id="UP000649114">
    <property type="component" value="Unassembled WGS sequence"/>
</dbReference>
<dbReference type="EMBL" id="JAAAPU010000178">
    <property type="protein sequence ID" value="KAF4200714.1"/>
    <property type="molecule type" value="Genomic_DNA"/>
</dbReference>
<reference evidence="1" key="2">
    <citation type="submission" date="2020-04" db="EMBL/GenBank/DDBJ databases">
        <authorList>
            <person name="Santos R.A.C."/>
            <person name="Steenwyk J.L."/>
            <person name="Rivero-Menendez O."/>
            <person name="Mead M.E."/>
            <person name="Silva L.P."/>
            <person name="Bastos R.W."/>
            <person name="Alastruey-Izquierdo A."/>
            <person name="Goldman G.H."/>
            <person name="Rokas A."/>
        </authorList>
    </citation>
    <scope>NUCLEOTIDE SEQUENCE</scope>
    <source>
        <strain evidence="1">CNM-CM8927</strain>
    </source>
</reference>
<reference evidence="1" key="1">
    <citation type="journal article" date="2020" name="bioRxiv">
        <title>Genomic and phenotypic heterogeneity of clinical isolates of the human pathogens Aspergillus fumigatus, Aspergillus lentulus and Aspergillus fumigatiaffinis.</title>
        <authorList>
            <person name="dos Santos R.A.C."/>
            <person name="Steenwyk J.L."/>
            <person name="Rivero-Menendez O."/>
            <person name="Mead M.E."/>
            <person name="Silva L.P."/>
            <person name="Bastos R.W."/>
            <person name="Alastruey-Izquierdo A."/>
            <person name="Goldman G.H."/>
            <person name="Rokas A."/>
        </authorList>
    </citation>
    <scope>NUCLEOTIDE SEQUENCE</scope>
    <source>
        <strain evidence="1">CNM-CM8927</strain>
    </source>
</reference>
<sequence length="79" mass="8431">MRSEDPHLDVAIQLLTRRGAIAVTVAIAATQPARFPPALATEEMGVGGERGVELPALDDEGLILVELAEADCVEEYDDE</sequence>
<organism evidence="1 2">
    <name type="scientific">Aspergillus lentulus</name>
    <dbReference type="NCBI Taxonomy" id="293939"/>
    <lineage>
        <taxon>Eukaryota</taxon>
        <taxon>Fungi</taxon>
        <taxon>Dikarya</taxon>
        <taxon>Ascomycota</taxon>
        <taxon>Pezizomycotina</taxon>
        <taxon>Eurotiomycetes</taxon>
        <taxon>Eurotiomycetidae</taxon>
        <taxon>Eurotiales</taxon>
        <taxon>Aspergillaceae</taxon>
        <taxon>Aspergillus</taxon>
        <taxon>Aspergillus subgen. Fumigati</taxon>
    </lineage>
</organism>
<protein>
    <submittedName>
        <fullName evidence="1">Uncharacterized protein</fullName>
    </submittedName>
</protein>
<evidence type="ECO:0000313" key="2">
    <source>
        <dbReference type="Proteomes" id="UP000649114"/>
    </source>
</evidence>
<proteinExistence type="predicted"/>
<evidence type="ECO:0000313" key="1">
    <source>
        <dbReference type="EMBL" id="KAF4200714.1"/>
    </source>
</evidence>
<accession>A0AAN6BK65</accession>
<gene>
    <name evidence="1" type="ORF">CNMCM8927_002612</name>
</gene>
<dbReference type="AlphaFoldDB" id="A0AAN6BK65"/>
<name>A0AAN6BK65_ASPLE</name>